<sequence>MPSKSSLLILITFFFAHATSSRHLKEENHGVNVNFGSNSKGTSDCSRIIASMRPVITSKSKEDRLCSVCKKNNGSLEVAHNKPGNQNGVTTNGKALHNATETEVLRRLKVGHKVLHSSILSEEDLMETDYQPPHRKSPIHN</sequence>
<dbReference type="EMBL" id="CACSLK010028053">
    <property type="protein sequence ID" value="CAA0834587.1"/>
    <property type="molecule type" value="Genomic_DNA"/>
</dbReference>
<dbReference type="OrthoDB" id="689613at2759"/>
<dbReference type="InterPro" id="IPR053313">
    <property type="entry name" value="RGF"/>
</dbReference>
<evidence type="ECO:0000313" key="2">
    <source>
        <dbReference type="EMBL" id="CAA0834587.1"/>
    </source>
</evidence>
<evidence type="ECO:0000313" key="3">
    <source>
        <dbReference type="Proteomes" id="UP001153555"/>
    </source>
</evidence>
<keyword evidence="1" id="KW-0732">Signal</keyword>
<evidence type="ECO:0000256" key="1">
    <source>
        <dbReference type="SAM" id="SignalP"/>
    </source>
</evidence>
<organism evidence="2 3">
    <name type="scientific">Striga hermonthica</name>
    <name type="common">Purple witchweed</name>
    <name type="synonym">Buchnera hermonthica</name>
    <dbReference type="NCBI Taxonomy" id="68872"/>
    <lineage>
        <taxon>Eukaryota</taxon>
        <taxon>Viridiplantae</taxon>
        <taxon>Streptophyta</taxon>
        <taxon>Embryophyta</taxon>
        <taxon>Tracheophyta</taxon>
        <taxon>Spermatophyta</taxon>
        <taxon>Magnoliopsida</taxon>
        <taxon>eudicotyledons</taxon>
        <taxon>Gunneridae</taxon>
        <taxon>Pentapetalae</taxon>
        <taxon>asterids</taxon>
        <taxon>lamiids</taxon>
        <taxon>Lamiales</taxon>
        <taxon>Orobanchaceae</taxon>
        <taxon>Buchnereae</taxon>
        <taxon>Striga</taxon>
    </lineage>
</organism>
<dbReference type="AlphaFoldDB" id="A0A9N7NHI6"/>
<accession>A0A9N7NHI6</accession>
<keyword evidence="3" id="KW-1185">Reference proteome</keyword>
<dbReference type="PANTHER" id="PTHR34961">
    <property type="entry name" value="TRANSMEMBRANE PROTEIN"/>
    <property type="match status" value="1"/>
</dbReference>
<proteinExistence type="predicted"/>
<dbReference type="Proteomes" id="UP001153555">
    <property type="component" value="Unassembled WGS sequence"/>
</dbReference>
<feature type="signal peptide" evidence="1">
    <location>
        <begin position="1"/>
        <end position="21"/>
    </location>
</feature>
<dbReference type="PANTHER" id="PTHR34961:SF7">
    <property type="entry name" value="TRANSMEMBRANE PROTEIN"/>
    <property type="match status" value="1"/>
</dbReference>
<comment type="caution">
    <text evidence="2">The sequence shown here is derived from an EMBL/GenBank/DDBJ whole genome shotgun (WGS) entry which is preliminary data.</text>
</comment>
<reference evidence="2" key="1">
    <citation type="submission" date="2019-12" db="EMBL/GenBank/DDBJ databases">
        <authorList>
            <person name="Scholes J."/>
        </authorList>
    </citation>
    <scope>NUCLEOTIDE SEQUENCE</scope>
</reference>
<protein>
    <submittedName>
        <fullName evidence="2">Uncharacterized protein</fullName>
    </submittedName>
</protein>
<name>A0A9N7NHI6_STRHE</name>
<gene>
    <name evidence="2" type="ORF">SHERM_02402</name>
</gene>
<feature type="chain" id="PRO_5040307738" evidence="1">
    <location>
        <begin position="22"/>
        <end position="141"/>
    </location>
</feature>